<feature type="active site" evidence="3">
    <location>
        <position position="81"/>
    </location>
</feature>
<dbReference type="InterPro" id="IPR033697">
    <property type="entry name" value="Ribonuclease_T2_eukaryotic"/>
</dbReference>
<dbReference type="AlphaFoldDB" id="A0A7L9QEB2"/>
<dbReference type="InterPro" id="IPR001568">
    <property type="entry name" value="RNase_T2-like"/>
</dbReference>
<evidence type="ECO:0000256" key="4">
    <source>
        <dbReference type="RuleBase" id="RU004328"/>
    </source>
</evidence>
<accession>A0A7L9QEB2</accession>
<protein>
    <submittedName>
        <fullName evidence="6">Putative extracellular protein CSOL_068</fullName>
    </submittedName>
</protein>
<comment type="similarity">
    <text evidence="1 4">Belongs to the RNase T2 family.</text>
</comment>
<sequence>MRFSTLSWALMALAAFVIYCQAAEKRDPGQCPRCPSGIPQTAPPPGDFAFYFLVRQWPNEFCYKNQGCSTIPDPEAGFTLHGLWPNLDNACQKDYPEHCSQSGGFDTFDVQSVDQATLDDMERNWPSYTSANECFWSHEWDCHGSCSGLSQQEYFQGVLNLHSQYNISAALAAKNILPSSTPVSTSDFLDALTSDFGAAPLLYCQQGGGQDFINEIFMCFTKDLRAVDCSEVCRVHPCEPRGSQMCKDTLTYKLGPVRSKAEKPCTDSFRSCRPKSGTCAD</sequence>
<dbReference type="InterPro" id="IPR018188">
    <property type="entry name" value="RNase_T2_His_AS_1"/>
</dbReference>
<reference evidence="6" key="1">
    <citation type="journal article" date="2020" name="Microb. Ecol.">
        <title>The Under-explored Extracellular Proteome of Aero-Terrestrial Microalgae Provides Clues on Different Mechanisms of Desiccation Tolerance in Non-Model Organisms.</title>
        <authorList>
            <person name="Gonzalez-Hourcade M."/>
            <person name="Del Campo E.M."/>
            <person name="Casano L.M."/>
        </authorList>
    </citation>
    <scope>NUCLEOTIDE SEQUENCE</scope>
    <source>
        <strain evidence="6">SAG 216-12</strain>
    </source>
</reference>
<dbReference type="PANTHER" id="PTHR11240:SF22">
    <property type="entry name" value="RIBONUCLEASE T2"/>
    <property type="match status" value="1"/>
</dbReference>
<dbReference type="Gene3D" id="3.90.730.10">
    <property type="entry name" value="Ribonuclease T2-like"/>
    <property type="match status" value="1"/>
</dbReference>
<keyword evidence="2" id="KW-1015">Disulfide bond</keyword>
<dbReference type="Pfam" id="PF00445">
    <property type="entry name" value="Ribonuclease_T2"/>
    <property type="match status" value="1"/>
</dbReference>
<evidence type="ECO:0000256" key="1">
    <source>
        <dbReference type="ARBA" id="ARBA00007469"/>
    </source>
</evidence>
<dbReference type="CDD" id="cd01061">
    <property type="entry name" value="RNase_T2_euk"/>
    <property type="match status" value="1"/>
</dbReference>
<feature type="signal peptide" evidence="5">
    <location>
        <begin position="1"/>
        <end position="22"/>
    </location>
</feature>
<dbReference type="PANTHER" id="PTHR11240">
    <property type="entry name" value="RIBONUCLEASE T2"/>
    <property type="match status" value="1"/>
</dbReference>
<organism evidence="6">
    <name type="scientific">Pseudococcomyxa simplex</name>
    <dbReference type="NCBI Taxonomy" id="464287"/>
    <lineage>
        <taxon>Eukaryota</taxon>
        <taxon>Viridiplantae</taxon>
        <taxon>Chlorophyta</taxon>
        <taxon>core chlorophytes</taxon>
        <taxon>Trebouxiophyceae</taxon>
        <taxon>Chlorellales</taxon>
        <taxon>Oocystaceae</taxon>
        <taxon>Pseudococcomyxa</taxon>
    </lineage>
</organism>
<feature type="active site" evidence="3">
    <location>
        <position position="139"/>
    </location>
</feature>
<dbReference type="PROSITE" id="PS00530">
    <property type="entry name" value="RNASE_T2_1"/>
    <property type="match status" value="1"/>
</dbReference>
<dbReference type="EMBL" id="MT438898">
    <property type="protein sequence ID" value="QOL01145.1"/>
    <property type="molecule type" value="mRNA"/>
</dbReference>
<dbReference type="InterPro" id="IPR036430">
    <property type="entry name" value="RNase_T2-like_sf"/>
</dbReference>
<proteinExistence type="evidence at transcript level"/>
<dbReference type="GO" id="GO:0003723">
    <property type="term" value="F:RNA binding"/>
    <property type="evidence" value="ECO:0007669"/>
    <property type="project" value="InterPro"/>
</dbReference>
<evidence type="ECO:0000313" key="6">
    <source>
        <dbReference type="EMBL" id="QOL01145.1"/>
    </source>
</evidence>
<dbReference type="GO" id="GO:0006401">
    <property type="term" value="P:RNA catabolic process"/>
    <property type="evidence" value="ECO:0007669"/>
    <property type="project" value="UniProtKB-ARBA"/>
</dbReference>
<dbReference type="SUPFAM" id="SSF55895">
    <property type="entry name" value="Ribonuclease Rh-like"/>
    <property type="match status" value="1"/>
</dbReference>
<evidence type="ECO:0000256" key="3">
    <source>
        <dbReference type="PIRSR" id="PIRSR633697-1"/>
    </source>
</evidence>
<keyword evidence="5" id="KW-0732">Signal</keyword>
<feature type="active site" evidence="3">
    <location>
        <position position="143"/>
    </location>
</feature>
<evidence type="ECO:0000256" key="5">
    <source>
        <dbReference type="SAM" id="SignalP"/>
    </source>
</evidence>
<dbReference type="GO" id="GO:0033897">
    <property type="term" value="F:ribonuclease T2 activity"/>
    <property type="evidence" value="ECO:0007669"/>
    <property type="project" value="InterPro"/>
</dbReference>
<feature type="chain" id="PRO_5029590571" evidence="5">
    <location>
        <begin position="23"/>
        <end position="281"/>
    </location>
</feature>
<name>A0A7L9QEB2_9CHLO</name>
<evidence type="ECO:0000256" key="2">
    <source>
        <dbReference type="ARBA" id="ARBA00023157"/>
    </source>
</evidence>